<organism evidence="3">
    <name type="scientific">uncultured Thermomicrobiales bacterium</name>
    <dbReference type="NCBI Taxonomy" id="1645740"/>
    <lineage>
        <taxon>Bacteria</taxon>
        <taxon>Pseudomonadati</taxon>
        <taxon>Thermomicrobiota</taxon>
        <taxon>Thermomicrobia</taxon>
        <taxon>Thermomicrobiales</taxon>
        <taxon>environmental samples</taxon>
    </lineage>
</organism>
<keyword evidence="2" id="KW-0732">Signal</keyword>
<protein>
    <submittedName>
        <fullName evidence="3">Uncharacterized protein</fullName>
    </submittedName>
</protein>
<name>A0A6J4VEB2_9BACT</name>
<feature type="signal peptide" evidence="2">
    <location>
        <begin position="1"/>
        <end position="24"/>
    </location>
</feature>
<feature type="compositionally biased region" description="Low complexity" evidence="1">
    <location>
        <begin position="58"/>
        <end position="69"/>
    </location>
</feature>
<gene>
    <name evidence="3" type="ORF">AVDCRST_MAG19-3464</name>
</gene>
<sequence>MRRVLTVGTILVATVSAAAVPSAAQEGTPEIILDVPRPEECRVTPLTADALVSVLATPAAGTPEAAPPSTERDLPAGEPVDPA</sequence>
<feature type="chain" id="PRO_5027027926" evidence="2">
    <location>
        <begin position="25"/>
        <end position="83"/>
    </location>
</feature>
<feature type="non-terminal residue" evidence="3">
    <location>
        <position position="83"/>
    </location>
</feature>
<feature type="region of interest" description="Disordered" evidence="1">
    <location>
        <begin position="58"/>
        <end position="83"/>
    </location>
</feature>
<reference evidence="3" key="1">
    <citation type="submission" date="2020-02" db="EMBL/GenBank/DDBJ databases">
        <authorList>
            <person name="Meier V. D."/>
        </authorList>
    </citation>
    <scope>NUCLEOTIDE SEQUENCE</scope>
    <source>
        <strain evidence="3">AVDCRST_MAG19</strain>
    </source>
</reference>
<evidence type="ECO:0000313" key="3">
    <source>
        <dbReference type="EMBL" id="CAA9576722.1"/>
    </source>
</evidence>
<dbReference type="AlphaFoldDB" id="A0A6J4VEB2"/>
<proteinExistence type="predicted"/>
<evidence type="ECO:0000256" key="2">
    <source>
        <dbReference type="SAM" id="SignalP"/>
    </source>
</evidence>
<evidence type="ECO:0000256" key="1">
    <source>
        <dbReference type="SAM" id="MobiDB-lite"/>
    </source>
</evidence>
<dbReference type="EMBL" id="CADCWL010000197">
    <property type="protein sequence ID" value="CAA9576722.1"/>
    <property type="molecule type" value="Genomic_DNA"/>
</dbReference>
<accession>A0A6J4VEB2</accession>